<dbReference type="InterPro" id="IPR011032">
    <property type="entry name" value="GroES-like_sf"/>
</dbReference>
<dbReference type="InterPro" id="IPR002328">
    <property type="entry name" value="ADH_Zn_CS"/>
</dbReference>
<evidence type="ECO:0000256" key="3">
    <source>
        <dbReference type="ARBA" id="ARBA00022833"/>
    </source>
</evidence>
<dbReference type="PANTHER" id="PTHR43401:SF2">
    <property type="entry name" value="L-THREONINE 3-DEHYDROGENASE"/>
    <property type="match status" value="1"/>
</dbReference>
<feature type="domain" description="Enoyl reductase (ER)" evidence="5">
    <location>
        <begin position="12"/>
        <end position="339"/>
    </location>
</feature>
<dbReference type="SUPFAM" id="SSF51735">
    <property type="entry name" value="NAD(P)-binding Rossmann-fold domains"/>
    <property type="match status" value="1"/>
</dbReference>
<evidence type="ECO:0000259" key="5">
    <source>
        <dbReference type="SMART" id="SM00829"/>
    </source>
</evidence>
<evidence type="ECO:0000256" key="2">
    <source>
        <dbReference type="ARBA" id="ARBA00022723"/>
    </source>
</evidence>
<dbReference type="InterPro" id="IPR013154">
    <property type="entry name" value="ADH-like_N"/>
</dbReference>
<dbReference type="Gene3D" id="3.40.50.720">
    <property type="entry name" value="NAD(P)-binding Rossmann-like Domain"/>
    <property type="match status" value="1"/>
</dbReference>
<dbReference type="FunFam" id="3.40.50.720:FF:000003">
    <property type="entry name" value="S-(hydroxymethyl)glutathione dehydrogenase"/>
    <property type="match status" value="1"/>
</dbReference>
<protein>
    <submittedName>
        <fullName evidence="6">Alcohol dehydrogenase</fullName>
        <ecNumber evidence="6">1.1.1.1</ecNumber>
    </submittedName>
</protein>
<dbReference type="AlphaFoldDB" id="A0A3B1DQ02"/>
<organism evidence="6">
    <name type="scientific">hydrothermal vent metagenome</name>
    <dbReference type="NCBI Taxonomy" id="652676"/>
    <lineage>
        <taxon>unclassified sequences</taxon>
        <taxon>metagenomes</taxon>
        <taxon>ecological metagenomes</taxon>
    </lineage>
</organism>
<dbReference type="SMART" id="SM00829">
    <property type="entry name" value="PKS_ER"/>
    <property type="match status" value="1"/>
</dbReference>
<dbReference type="GO" id="GO:0008270">
    <property type="term" value="F:zinc ion binding"/>
    <property type="evidence" value="ECO:0007669"/>
    <property type="project" value="InterPro"/>
</dbReference>
<dbReference type="GO" id="GO:0004022">
    <property type="term" value="F:alcohol dehydrogenase (NAD+) activity"/>
    <property type="evidence" value="ECO:0007669"/>
    <property type="project" value="UniProtKB-EC"/>
</dbReference>
<dbReference type="SUPFAM" id="SSF50129">
    <property type="entry name" value="GroES-like"/>
    <property type="match status" value="2"/>
</dbReference>
<dbReference type="CDD" id="cd08254">
    <property type="entry name" value="hydroxyacyl_CoA_DH"/>
    <property type="match status" value="1"/>
</dbReference>
<dbReference type="InterPro" id="IPR050129">
    <property type="entry name" value="Zn_alcohol_dh"/>
</dbReference>
<keyword evidence="3" id="KW-0862">Zinc</keyword>
<dbReference type="InterPro" id="IPR013149">
    <property type="entry name" value="ADH-like_C"/>
</dbReference>
<evidence type="ECO:0000313" key="6">
    <source>
        <dbReference type="EMBL" id="VAX42862.1"/>
    </source>
</evidence>
<name>A0A3B1DQ02_9ZZZZ</name>
<sequence>MKAAVFHGPEVGLKIEDIPVPEVGPGDVLVKVAACGACHTDLHYIEHGIPTFKPPPIVLGHEASGIVEKTGSEVSNVKEGQRVLIPAVLTCGKCKFCRMGRENICTDMMMLGNHFDGAYAEYVAVPAKDVLDLPEAIPLAEASIIADALSTPYHAVKNRAKVRPGDTVVIFGCGGVGINAVQLATQAGAYVIAVDLSAKKLEWAKEFGAAATIDASSVERVSKEVKKLTGGGADIAMEVIGNPRTIEEAFESVRIGGRLCVVGYTHEKISIVPGKIMFKELEIVGSLGCPPGEYVPLIRMVAQGKIDLSRIVTHRVGLDEIEKAFDLMKEGVSLRTIVIP</sequence>
<evidence type="ECO:0000256" key="4">
    <source>
        <dbReference type="ARBA" id="ARBA00023002"/>
    </source>
</evidence>
<keyword evidence="4 6" id="KW-0560">Oxidoreductase</keyword>
<comment type="cofactor">
    <cofactor evidence="1">
        <name>Zn(2+)</name>
        <dbReference type="ChEBI" id="CHEBI:29105"/>
    </cofactor>
</comment>
<accession>A0A3B1DQ02</accession>
<dbReference type="EC" id="1.1.1.1" evidence="6"/>
<gene>
    <name evidence="6" type="ORF">MNBD_PLANCTO03-1524</name>
</gene>
<dbReference type="InterPro" id="IPR036291">
    <property type="entry name" value="NAD(P)-bd_dom_sf"/>
</dbReference>
<dbReference type="InterPro" id="IPR020843">
    <property type="entry name" value="ER"/>
</dbReference>
<dbReference type="Pfam" id="PF00107">
    <property type="entry name" value="ADH_zinc_N"/>
    <property type="match status" value="1"/>
</dbReference>
<reference evidence="6" key="1">
    <citation type="submission" date="2018-06" db="EMBL/GenBank/DDBJ databases">
        <authorList>
            <person name="Zhirakovskaya E."/>
        </authorList>
    </citation>
    <scope>NUCLEOTIDE SEQUENCE</scope>
</reference>
<proteinExistence type="predicted"/>
<evidence type="ECO:0000256" key="1">
    <source>
        <dbReference type="ARBA" id="ARBA00001947"/>
    </source>
</evidence>
<keyword evidence="2" id="KW-0479">Metal-binding</keyword>
<dbReference type="Pfam" id="PF08240">
    <property type="entry name" value="ADH_N"/>
    <property type="match status" value="1"/>
</dbReference>
<dbReference type="EMBL" id="UOGK01000771">
    <property type="protein sequence ID" value="VAX42862.1"/>
    <property type="molecule type" value="Genomic_DNA"/>
</dbReference>
<dbReference type="PROSITE" id="PS00059">
    <property type="entry name" value="ADH_ZINC"/>
    <property type="match status" value="1"/>
</dbReference>
<dbReference type="Gene3D" id="3.90.180.10">
    <property type="entry name" value="Medium-chain alcohol dehydrogenases, catalytic domain"/>
    <property type="match status" value="1"/>
</dbReference>
<dbReference type="PANTHER" id="PTHR43401">
    <property type="entry name" value="L-THREONINE 3-DEHYDROGENASE"/>
    <property type="match status" value="1"/>
</dbReference>